<dbReference type="RefSeq" id="WP_113617349.1">
    <property type="nucleotide sequence ID" value="NZ_QFFJ01000002.1"/>
</dbReference>
<reference evidence="4 5" key="1">
    <citation type="submission" date="2018-05" db="EMBL/GenBank/DDBJ databases">
        <title>Chitinophaga sp. K3CV102501T nov., isolated from isolated from a monsoon evergreen broad-leaved forest soil.</title>
        <authorList>
            <person name="Lv Y."/>
        </authorList>
    </citation>
    <scope>NUCLEOTIDE SEQUENCE [LARGE SCALE GENOMIC DNA]</scope>
    <source>
        <strain evidence="4 5">GDMCC 1.1325</strain>
    </source>
</reference>
<dbReference type="SUPFAM" id="SSF56935">
    <property type="entry name" value="Porins"/>
    <property type="match status" value="1"/>
</dbReference>
<evidence type="ECO:0000313" key="5">
    <source>
        <dbReference type="Proteomes" id="UP000253410"/>
    </source>
</evidence>
<feature type="region of interest" description="Disordered" evidence="1">
    <location>
        <begin position="321"/>
        <end position="356"/>
    </location>
</feature>
<accession>A0A365XS99</accession>
<proteinExistence type="predicted"/>
<dbReference type="PANTHER" id="PTHR34978">
    <property type="entry name" value="POSSIBLE SENSOR-TRANSDUCER PROTEIN BLAR"/>
    <property type="match status" value="1"/>
</dbReference>
<dbReference type="AlphaFoldDB" id="A0A365XS99"/>
<feature type="compositionally biased region" description="Low complexity" evidence="1">
    <location>
        <begin position="328"/>
        <end position="337"/>
    </location>
</feature>
<evidence type="ECO:0000256" key="2">
    <source>
        <dbReference type="SAM" id="Phobius"/>
    </source>
</evidence>
<sequence length="532" mass="57489">MIPAILIYLLKANIALTLFFLAYWLGLRRLTFYTLNRVFLLTGIAFSSLFPLVAVNSFVNRHQAIAGGMTYLPDLEALKTHADTFTVWTLLVYLFWAGVTVMAIRFSIQLFSLWTIHRKSRPGVVEGTAVRTLQKELSPFSFFRHIYINPSLHQPEEIPAILCHEQVHVKQWHSADVILGELNNIFYWFNPGAWMMKTAIRENLEFITDRYLLKQGIDKKTYQYSLIQVSGIPYATAIANNFNFSHLKNRIIMMNRKQSSAIQVVRYGAFGVLVGGLVLSLNYSRASVVNHRVVFAPAAVQPKDSISSREAVFVAGPAAPERTASPKARPAVSVANPAPAPAAAPAPAPKEAAPAGVAAAGGPATVTLSRGNTASGDGPLYLLNGRLITDGEMRALNADDIESISVYKGASADAYVAQYGESARNGVVEIFTKSWAAANKKTMSGQAFIVKNTTISGTANRVPAATGVGGKVTLMGNAIMVNSTSASVQDAAGNILSADKIVLLSKGEQGSTNANKDDKDARQAKVESDAKP</sequence>
<feature type="compositionally biased region" description="Pro residues" evidence="1">
    <location>
        <begin position="338"/>
        <end position="348"/>
    </location>
</feature>
<feature type="region of interest" description="Disordered" evidence="1">
    <location>
        <begin position="507"/>
        <end position="532"/>
    </location>
</feature>
<feature type="transmembrane region" description="Helical" evidence="2">
    <location>
        <begin position="6"/>
        <end position="26"/>
    </location>
</feature>
<keyword evidence="2" id="KW-0472">Membrane</keyword>
<dbReference type="InterPro" id="IPR008756">
    <property type="entry name" value="Peptidase_M56"/>
</dbReference>
<organism evidence="4 5">
    <name type="scientific">Chitinophaga flava</name>
    <dbReference type="NCBI Taxonomy" id="2259036"/>
    <lineage>
        <taxon>Bacteria</taxon>
        <taxon>Pseudomonadati</taxon>
        <taxon>Bacteroidota</taxon>
        <taxon>Chitinophagia</taxon>
        <taxon>Chitinophagales</taxon>
        <taxon>Chitinophagaceae</taxon>
        <taxon>Chitinophaga</taxon>
    </lineage>
</organism>
<feature type="domain" description="Peptidase M56" evidence="3">
    <location>
        <begin position="154"/>
        <end position="254"/>
    </location>
</feature>
<dbReference type="EMBL" id="QFFJ01000002">
    <property type="protein sequence ID" value="RBL88604.1"/>
    <property type="molecule type" value="Genomic_DNA"/>
</dbReference>
<gene>
    <name evidence="4" type="ORF">DF182_18700</name>
</gene>
<evidence type="ECO:0000313" key="4">
    <source>
        <dbReference type="EMBL" id="RBL88604.1"/>
    </source>
</evidence>
<dbReference type="CDD" id="cd07341">
    <property type="entry name" value="M56_BlaR1_MecR1_like"/>
    <property type="match status" value="1"/>
</dbReference>
<protein>
    <submittedName>
        <fullName evidence="4">Peptidase M56</fullName>
    </submittedName>
</protein>
<comment type="caution">
    <text evidence="4">The sequence shown here is derived from an EMBL/GenBank/DDBJ whole genome shotgun (WGS) entry which is preliminary data.</text>
</comment>
<evidence type="ECO:0000256" key="1">
    <source>
        <dbReference type="SAM" id="MobiDB-lite"/>
    </source>
</evidence>
<keyword evidence="5" id="KW-1185">Reference proteome</keyword>
<keyword evidence="2" id="KW-0812">Transmembrane</keyword>
<dbReference type="InterPro" id="IPR037066">
    <property type="entry name" value="Plug_dom_sf"/>
</dbReference>
<dbReference type="PANTHER" id="PTHR34978:SF3">
    <property type="entry name" value="SLR0241 PROTEIN"/>
    <property type="match status" value="1"/>
</dbReference>
<dbReference type="InterPro" id="IPR052173">
    <property type="entry name" value="Beta-lactam_resp_regulator"/>
</dbReference>
<keyword evidence="2" id="KW-1133">Transmembrane helix</keyword>
<feature type="transmembrane region" description="Helical" evidence="2">
    <location>
        <begin position="38"/>
        <end position="59"/>
    </location>
</feature>
<feature type="transmembrane region" description="Helical" evidence="2">
    <location>
        <begin position="85"/>
        <end position="108"/>
    </location>
</feature>
<name>A0A365XS99_9BACT</name>
<dbReference type="OrthoDB" id="649093at2"/>
<dbReference type="Gene3D" id="2.170.130.10">
    <property type="entry name" value="TonB-dependent receptor, plug domain"/>
    <property type="match status" value="1"/>
</dbReference>
<dbReference type="Proteomes" id="UP000253410">
    <property type="component" value="Unassembled WGS sequence"/>
</dbReference>
<evidence type="ECO:0000259" key="3">
    <source>
        <dbReference type="Pfam" id="PF05569"/>
    </source>
</evidence>
<feature type="compositionally biased region" description="Basic and acidic residues" evidence="1">
    <location>
        <begin position="515"/>
        <end position="532"/>
    </location>
</feature>
<dbReference type="Pfam" id="PF05569">
    <property type="entry name" value="Peptidase_M56"/>
    <property type="match status" value="1"/>
</dbReference>